<name>A0A4Y2W629_ARAVE</name>
<organism evidence="1 2">
    <name type="scientific">Araneus ventricosus</name>
    <name type="common">Orbweaver spider</name>
    <name type="synonym">Epeira ventricosa</name>
    <dbReference type="NCBI Taxonomy" id="182803"/>
    <lineage>
        <taxon>Eukaryota</taxon>
        <taxon>Metazoa</taxon>
        <taxon>Ecdysozoa</taxon>
        <taxon>Arthropoda</taxon>
        <taxon>Chelicerata</taxon>
        <taxon>Arachnida</taxon>
        <taxon>Araneae</taxon>
        <taxon>Araneomorphae</taxon>
        <taxon>Entelegynae</taxon>
        <taxon>Araneoidea</taxon>
        <taxon>Araneidae</taxon>
        <taxon>Araneus</taxon>
    </lineage>
</organism>
<gene>
    <name evidence="1" type="ORF">AVEN_52069_1</name>
</gene>
<reference evidence="1 2" key="1">
    <citation type="journal article" date="2019" name="Sci. Rep.">
        <title>Orb-weaving spider Araneus ventricosus genome elucidates the spidroin gene catalogue.</title>
        <authorList>
            <person name="Kono N."/>
            <person name="Nakamura H."/>
            <person name="Ohtoshi R."/>
            <person name="Moran D.A.P."/>
            <person name="Shinohara A."/>
            <person name="Yoshida Y."/>
            <person name="Fujiwara M."/>
            <person name="Mori M."/>
            <person name="Tomita M."/>
            <person name="Arakawa K."/>
        </authorList>
    </citation>
    <scope>NUCLEOTIDE SEQUENCE [LARGE SCALE GENOMIC DNA]</scope>
</reference>
<accession>A0A4Y2W629</accession>
<dbReference type="Proteomes" id="UP000499080">
    <property type="component" value="Unassembled WGS sequence"/>
</dbReference>
<evidence type="ECO:0000313" key="2">
    <source>
        <dbReference type="Proteomes" id="UP000499080"/>
    </source>
</evidence>
<keyword evidence="2" id="KW-1185">Reference proteome</keyword>
<proteinExistence type="predicted"/>
<dbReference type="AlphaFoldDB" id="A0A4Y2W629"/>
<comment type="caution">
    <text evidence="1">The sequence shown here is derived from an EMBL/GenBank/DDBJ whole genome shotgun (WGS) entry which is preliminary data.</text>
</comment>
<protein>
    <submittedName>
        <fullName evidence="1">Uncharacterized protein</fullName>
    </submittedName>
</protein>
<sequence>MPRYLNDEAGICRDGWERMNSLDPETWVRETLESILKIALPVSPESKSCCHLLRERFLSTFFQIIFRGLKMELSCIDGFRRRACCASWTSGFELLKEEYALCADSLSLHIDVDIPLELAQFIASFIAK</sequence>
<evidence type="ECO:0000313" key="1">
    <source>
        <dbReference type="EMBL" id="GBO33153.1"/>
    </source>
</evidence>
<dbReference type="EMBL" id="BGPR01056670">
    <property type="protein sequence ID" value="GBO33153.1"/>
    <property type="molecule type" value="Genomic_DNA"/>
</dbReference>